<gene>
    <name evidence="4" type="ORF">OJ996_05645</name>
</gene>
<dbReference type="EMBL" id="JAPDDR010000002">
    <property type="protein sequence ID" value="MCW1913044.1"/>
    <property type="molecule type" value="Genomic_DNA"/>
</dbReference>
<evidence type="ECO:0000313" key="5">
    <source>
        <dbReference type="Proteomes" id="UP001165653"/>
    </source>
</evidence>
<evidence type="ECO:0000259" key="3">
    <source>
        <dbReference type="Pfam" id="PF26109"/>
    </source>
</evidence>
<comment type="caution">
    <text evidence="4">The sequence shown here is derived from an EMBL/GenBank/DDBJ whole genome shotgun (WGS) entry which is preliminary data.</text>
</comment>
<dbReference type="PIRSF" id="PIRSF015558">
    <property type="entry name" value="Txn_reg_DeoR_prd"/>
    <property type="match status" value="1"/>
</dbReference>
<dbReference type="Pfam" id="PF26107">
    <property type="entry name" value="BrxR_CTD"/>
    <property type="match status" value="1"/>
</dbReference>
<dbReference type="InterPro" id="IPR016634">
    <property type="entry name" value="CapW-like"/>
</dbReference>
<protein>
    <submittedName>
        <fullName evidence="4">WYL domain-containing protein</fullName>
    </submittedName>
</protein>
<dbReference type="Pfam" id="PF26109">
    <property type="entry name" value="WHD_BrxR"/>
    <property type="match status" value="1"/>
</dbReference>
<dbReference type="Proteomes" id="UP001165653">
    <property type="component" value="Unassembled WGS sequence"/>
</dbReference>
<name>A0ABT3G0D1_9BACT</name>
<evidence type="ECO:0000259" key="1">
    <source>
        <dbReference type="Pfam" id="PF13280"/>
    </source>
</evidence>
<dbReference type="InterPro" id="IPR059019">
    <property type="entry name" value="WHD_CapW"/>
</dbReference>
<sequence>MSFLTNDENWATRERLRRVEFLLWWRGWIGRQDLLESFGISPAQASGDLQRYAGLNPGAMIYQTSRKRYESAEGMTCILHEPSFEEAVRMFLGNGQFSGSMPQREVSDSRLSMIQLPLRRLDIGIARRVLIALLERRTLQVRYHSLSSGSVGLRELSPTGLAWDGTRWHVRAWCGAREDWRDFVLGRMSEATWPAKSFGDLPADQDWDTFESVTLRINPELSDARREALRMDYYLAGDTLELRVRRSMKRYLLASLFIDHQSHLELPRHFVEKQTM</sequence>
<reference evidence="4" key="1">
    <citation type="submission" date="2022-10" db="EMBL/GenBank/DDBJ databases">
        <title>Luteolibacter sp. GHJ8, whole genome shotgun sequencing project.</title>
        <authorList>
            <person name="Zhao G."/>
            <person name="Shen L."/>
        </authorList>
    </citation>
    <scope>NUCLEOTIDE SEQUENCE</scope>
    <source>
        <strain evidence="4">GHJ8</strain>
    </source>
</reference>
<keyword evidence="5" id="KW-1185">Reference proteome</keyword>
<proteinExistence type="predicted"/>
<feature type="domain" description="DNA-binding transcriptional repressor CapW winged helix-turn-helix" evidence="3">
    <location>
        <begin position="12"/>
        <end position="90"/>
    </location>
</feature>
<feature type="domain" description="DNA-binding transcriptional repressor CapW C-terminal dimerisation" evidence="2">
    <location>
        <begin position="212"/>
        <end position="265"/>
    </location>
</feature>
<evidence type="ECO:0000313" key="4">
    <source>
        <dbReference type="EMBL" id="MCW1913044.1"/>
    </source>
</evidence>
<dbReference type="PROSITE" id="PS52050">
    <property type="entry name" value="WYL"/>
    <property type="match status" value="1"/>
</dbReference>
<dbReference type="InterPro" id="IPR051534">
    <property type="entry name" value="CBASS_pafABC_assoc_protein"/>
</dbReference>
<dbReference type="Pfam" id="PF13280">
    <property type="entry name" value="WYL"/>
    <property type="match status" value="1"/>
</dbReference>
<dbReference type="RefSeq" id="WP_264512080.1">
    <property type="nucleotide sequence ID" value="NZ_JAPDDR010000002.1"/>
</dbReference>
<evidence type="ECO:0000259" key="2">
    <source>
        <dbReference type="Pfam" id="PF26107"/>
    </source>
</evidence>
<dbReference type="PANTHER" id="PTHR34580:SF3">
    <property type="entry name" value="PROTEIN PAFB"/>
    <property type="match status" value="1"/>
</dbReference>
<feature type="domain" description="WYL" evidence="1">
    <location>
        <begin position="128"/>
        <end position="192"/>
    </location>
</feature>
<dbReference type="InterPro" id="IPR026881">
    <property type="entry name" value="WYL_dom"/>
</dbReference>
<organism evidence="4 5">
    <name type="scientific">Luteolibacter rhizosphaerae</name>
    <dbReference type="NCBI Taxonomy" id="2989719"/>
    <lineage>
        <taxon>Bacteria</taxon>
        <taxon>Pseudomonadati</taxon>
        <taxon>Verrucomicrobiota</taxon>
        <taxon>Verrucomicrobiia</taxon>
        <taxon>Verrucomicrobiales</taxon>
        <taxon>Verrucomicrobiaceae</taxon>
        <taxon>Luteolibacter</taxon>
    </lineage>
</organism>
<accession>A0ABT3G0D1</accession>
<dbReference type="PANTHER" id="PTHR34580">
    <property type="match status" value="1"/>
</dbReference>
<dbReference type="InterPro" id="IPR059020">
    <property type="entry name" value="CapW_CTD"/>
</dbReference>